<gene>
    <name evidence="1" type="ORF">SDC9_01969</name>
</gene>
<accession>A0A644SPC8</accession>
<sequence>MIEEIKSILKNQLDFIFISELSKKDYRNFIYEFFSMLNEYKNFGLKMIDIEEIVNDIFTYQSKYFDGNIVNEDKFGFITEELVCFCPSPFFWNIPLEEYMKKWEKLYFPYL</sequence>
<dbReference type="AlphaFoldDB" id="A0A644SPC8"/>
<organism evidence="1">
    <name type="scientific">bioreactor metagenome</name>
    <dbReference type="NCBI Taxonomy" id="1076179"/>
    <lineage>
        <taxon>unclassified sequences</taxon>
        <taxon>metagenomes</taxon>
        <taxon>ecological metagenomes</taxon>
    </lineage>
</organism>
<reference evidence="1" key="1">
    <citation type="submission" date="2019-08" db="EMBL/GenBank/DDBJ databases">
        <authorList>
            <person name="Kucharzyk K."/>
            <person name="Murdoch R.W."/>
            <person name="Higgins S."/>
            <person name="Loffler F."/>
        </authorList>
    </citation>
    <scope>NUCLEOTIDE SEQUENCE</scope>
</reference>
<dbReference type="EMBL" id="VSSQ01000003">
    <property type="protein sequence ID" value="MPL56483.1"/>
    <property type="molecule type" value="Genomic_DNA"/>
</dbReference>
<name>A0A644SPC8_9ZZZZ</name>
<comment type="caution">
    <text evidence="1">The sequence shown here is derived from an EMBL/GenBank/DDBJ whole genome shotgun (WGS) entry which is preliminary data.</text>
</comment>
<proteinExistence type="predicted"/>
<evidence type="ECO:0000313" key="1">
    <source>
        <dbReference type="EMBL" id="MPL56483.1"/>
    </source>
</evidence>
<protein>
    <submittedName>
        <fullName evidence="1">Uncharacterized protein</fullName>
    </submittedName>
</protein>